<organism evidence="10 11">
    <name type="scientific">Candidatus Gottesmanbacteria bacterium GW2011_GWA1_43_11</name>
    <dbReference type="NCBI Taxonomy" id="1618436"/>
    <lineage>
        <taxon>Bacteria</taxon>
        <taxon>Candidatus Gottesmaniibacteriota</taxon>
    </lineage>
</organism>
<dbReference type="AlphaFoldDB" id="A0A0G1EM24"/>
<feature type="transmembrane region" description="Helical" evidence="8">
    <location>
        <begin position="229"/>
        <end position="252"/>
    </location>
</feature>
<sequence>MLKSRFPFIAILACIAIFGVLLRLVSYDTLPPHGETADEFLYPWAGMSLITTGVPSSWSWFTSYSEGTVYNKWGGPFRIVSPWLEKPPLYSLLSGSWMLATGARDFFDVRLSVLRLLPITLSFVTIVLVGALAAKVLTPATGLLAALLYATIPTIAVSNRFSLTENLLTPLILLTLLAYYYFLESKRKLAFGLLLATGVFLAVLTKQIGISLLITISVLLLAQRTWKMLGLVVLAGLAGFGIYYGMGIYYGWEQFMRVQNEFQQVFTSAGLPELMASLFSFSTVGRKDHLLFDGSMLLGYLILFAAPLWTAVEIHTASLIGAARSKTFALFLFPFVFLVCLSLVASGAGFSFYGWHVFPLFPFITIFLAQMLLNYWRGKLSPFTSLIIFLFLASSTLRFGLTIFDQNHQISWQPQLMFLLCIIIGLELLPHKLRVKGLLTLFIVYLAINVLTVWRMGLFIPGIPQPL</sequence>
<keyword evidence="7 8" id="KW-0472">Membrane</keyword>
<evidence type="ECO:0000259" key="9">
    <source>
        <dbReference type="Pfam" id="PF13231"/>
    </source>
</evidence>
<dbReference type="Proteomes" id="UP000034543">
    <property type="component" value="Unassembled WGS sequence"/>
</dbReference>
<evidence type="ECO:0000256" key="2">
    <source>
        <dbReference type="ARBA" id="ARBA00022475"/>
    </source>
</evidence>
<keyword evidence="4 10" id="KW-0808">Transferase</keyword>
<protein>
    <submittedName>
        <fullName evidence="10">Glycosyl transferase family 39</fullName>
    </submittedName>
</protein>
<feature type="transmembrane region" description="Helical" evidence="8">
    <location>
        <begin position="441"/>
        <end position="463"/>
    </location>
</feature>
<evidence type="ECO:0000313" key="10">
    <source>
        <dbReference type="EMBL" id="KKS84086.1"/>
    </source>
</evidence>
<dbReference type="PANTHER" id="PTHR33908:SF11">
    <property type="entry name" value="MEMBRANE PROTEIN"/>
    <property type="match status" value="1"/>
</dbReference>
<accession>A0A0G1EM24</accession>
<keyword evidence="3" id="KW-0328">Glycosyltransferase</keyword>
<evidence type="ECO:0000256" key="7">
    <source>
        <dbReference type="ARBA" id="ARBA00023136"/>
    </source>
</evidence>
<comment type="subcellular location">
    <subcellularLocation>
        <location evidence="1">Cell membrane</location>
        <topology evidence="1">Multi-pass membrane protein</topology>
    </subcellularLocation>
</comment>
<proteinExistence type="predicted"/>
<evidence type="ECO:0000256" key="6">
    <source>
        <dbReference type="ARBA" id="ARBA00022989"/>
    </source>
</evidence>
<dbReference type="PATRIC" id="fig|1618436.3.peg.1176"/>
<feature type="transmembrane region" description="Helical" evidence="8">
    <location>
        <begin position="6"/>
        <end position="25"/>
    </location>
</feature>
<name>A0A0G1EM24_9BACT</name>
<evidence type="ECO:0000256" key="8">
    <source>
        <dbReference type="SAM" id="Phobius"/>
    </source>
</evidence>
<feature type="transmembrane region" description="Helical" evidence="8">
    <location>
        <begin position="166"/>
        <end position="183"/>
    </location>
</feature>
<feature type="transmembrane region" description="Helical" evidence="8">
    <location>
        <begin position="410"/>
        <end position="429"/>
    </location>
</feature>
<feature type="transmembrane region" description="Helical" evidence="8">
    <location>
        <begin position="356"/>
        <end position="376"/>
    </location>
</feature>
<keyword evidence="5 8" id="KW-0812">Transmembrane</keyword>
<dbReference type="EMBL" id="LCFB01000027">
    <property type="protein sequence ID" value="KKS84086.1"/>
    <property type="molecule type" value="Genomic_DNA"/>
</dbReference>
<evidence type="ECO:0000256" key="4">
    <source>
        <dbReference type="ARBA" id="ARBA00022679"/>
    </source>
</evidence>
<feature type="transmembrane region" description="Helical" evidence="8">
    <location>
        <begin position="113"/>
        <end position="134"/>
    </location>
</feature>
<comment type="caution">
    <text evidence="10">The sequence shown here is derived from an EMBL/GenBank/DDBJ whole genome shotgun (WGS) entry which is preliminary data.</text>
</comment>
<feature type="domain" description="Glycosyltransferase RgtA/B/C/D-like" evidence="9">
    <location>
        <begin position="95"/>
        <end position="227"/>
    </location>
</feature>
<dbReference type="GO" id="GO:0016763">
    <property type="term" value="F:pentosyltransferase activity"/>
    <property type="evidence" value="ECO:0007669"/>
    <property type="project" value="TreeGrafter"/>
</dbReference>
<keyword evidence="6 8" id="KW-1133">Transmembrane helix</keyword>
<dbReference type="Pfam" id="PF13231">
    <property type="entry name" value="PMT_2"/>
    <property type="match status" value="1"/>
</dbReference>
<gene>
    <name evidence="10" type="ORF">UV59_C0027G0014</name>
</gene>
<feature type="transmembrane region" description="Helical" evidence="8">
    <location>
        <begin position="297"/>
        <end position="316"/>
    </location>
</feature>
<keyword evidence="2" id="KW-1003">Cell membrane</keyword>
<dbReference type="InterPro" id="IPR038731">
    <property type="entry name" value="RgtA/B/C-like"/>
</dbReference>
<dbReference type="STRING" id="1618436.UV59_C0027G0014"/>
<dbReference type="InterPro" id="IPR050297">
    <property type="entry name" value="LipidA_mod_glycosyltrf_83"/>
</dbReference>
<dbReference type="PANTHER" id="PTHR33908">
    <property type="entry name" value="MANNOSYLTRANSFERASE YKCB-RELATED"/>
    <property type="match status" value="1"/>
</dbReference>
<reference evidence="10 11" key="1">
    <citation type="journal article" date="2015" name="Nature">
        <title>rRNA introns, odd ribosomes, and small enigmatic genomes across a large radiation of phyla.</title>
        <authorList>
            <person name="Brown C.T."/>
            <person name="Hug L.A."/>
            <person name="Thomas B.C."/>
            <person name="Sharon I."/>
            <person name="Castelle C.J."/>
            <person name="Singh A."/>
            <person name="Wilkins M.J."/>
            <person name="Williams K.H."/>
            <person name="Banfield J.F."/>
        </authorList>
    </citation>
    <scope>NUCLEOTIDE SEQUENCE [LARGE SCALE GENOMIC DNA]</scope>
</reference>
<evidence type="ECO:0000256" key="1">
    <source>
        <dbReference type="ARBA" id="ARBA00004651"/>
    </source>
</evidence>
<feature type="transmembrane region" description="Helical" evidence="8">
    <location>
        <begin position="328"/>
        <end position="350"/>
    </location>
</feature>
<dbReference type="GO" id="GO:0005886">
    <property type="term" value="C:plasma membrane"/>
    <property type="evidence" value="ECO:0007669"/>
    <property type="project" value="UniProtKB-SubCell"/>
</dbReference>
<feature type="transmembrane region" description="Helical" evidence="8">
    <location>
        <begin position="189"/>
        <end position="222"/>
    </location>
</feature>
<dbReference type="GO" id="GO:0009103">
    <property type="term" value="P:lipopolysaccharide biosynthetic process"/>
    <property type="evidence" value="ECO:0007669"/>
    <property type="project" value="UniProtKB-ARBA"/>
</dbReference>
<feature type="transmembrane region" description="Helical" evidence="8">
    <location>
        <begin position="383"/>
        <end position="404"/>
    </location>
</feature>
<evidence type="ECO:0000313" key="11">
    <source>
        <dbReference type="Proteomes" id="UP000034543"/>
    </source>
</evidence>
<feature type="transmembrane region" description="Helical" evidence="8">
    <location>
        <begin position="140"/>
        <end position="159"/>
    </location>
</feature>
<evidence type="ECO:0000256" key="5">
    <source>
        <dbReference type="ARBA" id="ARBA00022692"/>
    </source>
</evidence>
<evidence type="ECO:0000256" key="3">
    <source>
        <dbReference type="ARBA" id="ARBA00022676"/>
    </source>
</evidence>